<evidence type="ECO:0000313" key="2">
    <source>
        <dbReference type="Proteomes" id="UP000499080"/>
    </source>
</evidence>
<gene>
    <name evidence="1" type="ORF">AVEN_189353_1</name>
</gene>
<name>A0A4Y1ZK43_ARAVE</name>
<organism evidence="1 2">
    <name type="scientific">Araneus ventricosus</name>
    <name type="common">Orbweaver spider</name>
    <name type="synonym">Epeira ventricosa</name>
    <dbReference type="NCBI Taxonomy" id="182803"/>
    <lineage>
        <taxon>Eukaryota</taxon>
        <taxon>Metazoa</taxon>
        <taxon>Ecdysozoa</taxon>
        <taxon>Arthropoda</taxon>
        <taxon>Chelicerata</taxon>
        <taxon>Arachnida</taxon>
        <taxon>Araneae</taxon>
        <taxon>Araneomorphae</taxon>
        <taxon>Entelegynae</taxon>
        <taxon>Araneoidea</taxon>
        <taxon>Araneidae</taxon>
        <taxon>Araneus</taxon>
    </lineage>
</organism>
<dbReference type="EMBL" id="BGPR01150451">
    <property type="protein sequence ID" value="GBL53967.1"/>
    <property type="molecule type" value="Genomic_DNA"/>
</dbReference>
<comment type="caution">
    <text evidence="1">The sequence shown here is derived from an EMBL/GenBank/DDBJ whole genome shotgun (WGS) entry which is preliminary data.</text>
</comment>
<protein>
    <submittedName>
        <fullName evidence="1">Uncharacterized protein</fullName>
    </submittedName>
</protein>
<dbReference type="AlphaFoldDB" id="A0A4Y1ZK43"/>
<proteinExistence type="predicted"/>
<dbReference type="Proteomes" id="UP000499080">
    <property type="component" value="Unassembled WGS sequence"/>
</dbReference>
<accession>A0A4Y1ZK43</accession>
<evidence type="ECO:0000313" key="1">
    <source>
        <dbReference type="EMBL" id="GBL53967.1"/>
    </source>
</evidence>
<keyword evidence="2" id="KW-1185">Reference proteome</keyword>
<sequence>MGRVEGRGRLAFLLQTSTPHQSEDATPTEFTCVRPVYKLDLRFERIVDSKSDFNHYLPHAHRGGASGETGGGPGPPCGGCCALRRGKFLCRVFN</sequence>
<reference evidence="1 2" key="1">
    <citation type="journal article" date="2019" name="Sci. Rep.">
        <title>Orb-weaving spider Araneus ventricosus genome elucidates the spidroin gene catalogue.</title>
        <authorList>
            <person name="Kono N."/>
            <person name="Nakamura H."/>
            <person name="Ohtoshi R."/>
            <person name="Moran D.A.P."/>
            <person name="Shinohara A."/>
            <person name="Yoshida Y."/>
            <person name="Fujiwara M."/>
            <person name="Mori M."/>
            <person name="Tomita M."/>
            <person name="Arakawa K."/>
        </authorList>
    </citation>
    <scope>NUCLEOTIDE SEQUENCE [LARGE SCALE GENOMIC DNA]</scope>
</reference>